<feature type="domain" description="VTT" evidence="7">
    <location>
        <begin position="61"/>
        <end position="175"/>
    </location>
</feature>
<comment type="similarity">
    <text evidence="6">Belongs to the TVP38/TMEM64 family.</text>
</comment>
<gene>
    <name evidence="8" type="ORF">A2756_02570</name>
</gene>
<comment type="subcellular location">
    <subcellularLocation>
        <location evidence="1 6">Cell membrane</location>
        <topology evidence="1 6">Multi-pass membrane protein</topology>
    </subcellularLocation>
</comment>
<feature type="transmembrane region" description="Helical" evidence="6">
    <location>
        <begin position="158"/>
        <end position="180"/>
    </location>
</feature>
<dbReference type="PANTHER" id="PTHR12677:SF59">
    <property type="entry name" value="GOLGI APPARATUS MEMBRANE PROTEIN TVP38-RELATED"/>
    <property type="match status" value="1"/>
</dbReference>
<dbReference type="InterPro" id="IPR032816">
    <property type="entry name" value="VTT_dom"/>
</dbReference>
<feature type="transmembrane region" description="Helical" evidence="6">
    <location>
        <begin position="67"/>
        <end position="97"/>
    </location>
</feature>
<dbReference type="STRING" id="1802115.A2756_02570"/>
<feature type="transmembrane region" description="Helical" evidence="6">
    <location>
        <begin position="130"/>
        <end position="151"/>
    </location>
</feature>
<protein>
    <recommendedName>
        <fullName evidence="6">TVP38/TMEM64 family membrane protein</fullName>
    </recommendedName>
</protein>
<evidence type="ECO:0000313" key="8">
    <source>
        <dbReference type="EMBL" id="OGZ45894.1"/>
    </source>
</evidence>
<keyword evidence="2 6" id="KW-1003">Cell membrane</keyword>
<evidence type="ECO:0000256" key="1">
    <source>
        <dbReference type="ARBA" id="ARBA00004651"/>
    </source>
</evidence>
<reference evidence="8 9" key="1">
    <citation type="journal article" date="2016" name="Nat. Commun.">
        <title>Thousands of microbial genomes shed light on interconnected biogeochemical processes in an aquifer system.</title>
        <authorList>
            <person name="Anantharaman K."/>
            <person name="Brown C.T."/>
            <person name="Hug L.A."/>
            <person name="Sharon I."/>
            <person name="Castelle C.J."/>
            <person name="Probst A.J."/>
            <person name="Thomas B.C."/>
            <person name="Singh A."/>
            <person name="Wilkins M.J."/>
            <person name="Karaoz U."/>
            <person name="Brodie E.L."/>
            <person name="Williams K.H."/>
            <person name="Hubbard S.S."/>
            <person name="Banfield J.F."/>
        </authorList>
    </citation>
    <scope>NUCLEOTIDE SEQUENCE [LARGE SCALE GENOMIC DNA]</scope>
</reference>
<evidence type="ECO:0000256" key="4">
    <source>
        <dbReference type="ARBA" id="ARBA00022989"/>
    </source>
</evidence>
<organism evidence="8 9">
    <name type="scientific">Candidatus Ryanbacteria bacterium RIFCSPHIGHO2_01_FULL_48_27</name>
    <dbReference type="NCBI Taxonomy" id="1802115"/>
    <lineage>
        <taxon>Bacteria</taxon>
        <taxon>Candidatus Ryaniibacteriota</taxon>
    </lineage>
</organism>
<keyword evidence="3 6" id="KW-0812">Transmembrane</keyword>
<evidence type="ECO:0000256" key="5">
    <source>
        <dbReference type="ARBA" id="ARBA00023136"/>
    </source>
</evidence>
<comment type="caution">
    <text evidence="8">The sequence shown here is derived from an EMBL/GenBank/DDBJ whole genome shotgun (WGS) entry which is preliminary data.</text>
</comment>
<feature type="transmembrane region" description="Helical" evidence="6">
    <location>
        <begin position="7"/>
        <end position="25"/>
    </location>
</feature>
<evidence type="ECO:0000259" key="7">
    <source>
        <dbReference type="Pfam" id="PF09335"/>
    </source>
</evidence>
<dbReference type="Pfam" id="PF09335">
    <property type="entry name" value="VTT_dom"/>
    <property type="match status" value="1"/>
</dbReference>
<evidence type="ECO:0000256" key="6">
    <source>
        <dbReference type="RuleBase" id="RU366058"/>
    </source>
</evidence>
<evidence type="ECO:0000256" key="2">
    <source>
        <dbReference type="ARBA" id="ARBA00022475"/>
    </source>
</evidence>
<dbReference type="EMBL" id="MHNL01000005">
    <property type="protein sequence ID" value="OGZ45894.1"/>
    <property type="molecule type" value="Genomic_DNA"/>
</dbReference>
<dbReference type="GO" id="GO:0005886">
    <property type="term" value="C:plasma membrane"/>
    <property type="evidence" value="ECO:0007669"/>
    <property type="project" value="UniProtKB-SubCell"/>
</dbReference>
<dbReference type="PANTHER" id="PTHR12677">
    <property type="entry name" value="GOLGI APPARATUS MEMBRANE PROTEIN TVP38-RELATED"/>
    <property type="match status" value="1"/>
</dbReference>
<sequence>MKKIRRVLVVLWLLIVAVGFYLYWLQPGFLEHRIRQALGISVWFGYALYLLLGCLRGFTLIPSTPLIVLGLLFFAPGPLWILTMAGILVSATSVYYFSDFLQLDDYFERHHVRRIARVKSILQRHELPIIVAWSFAPMLSTDIICYVCGALEVNFKKFLLGVCIGEGIICALYIFGAQYFL</sequence>
<dbReference type="InterPro" id="IPR015414">
    <property type="entry name" value="TMEM64"/>
</dbReference>
<evidence type="ECO:0000256" key="3">
    <source>
        <dbReference type="ARBA" id="ARBA00022692"/>
    </source>
</evidence>
<dbReference type="AlphaFoldDB" id="A0A1G2G6M0"/>
<dbReference type="Proteomes" id="UP000177785">
    <property type="component" value="Unassembled WGS sequence"/>
</dbReference>
<accession>A0A1G2G6M0</accession>
<keyword evidence="5 6" id="KW-0472">Membrane</keyword>
<name>A0A1G2G6M0_9BACT</name>
<keyword evidence="4 6" id="KW-1133">Transmembrane helix</keyword>
<feature type="transmembrane region" description="Helical" evidence="6">
    <location>
        <begin position="37"/>
        <end position="55"/>
    </location>
</feature>
<proteinExistence type="inferred from homology"/>
<evidence type="ECO:0000313" key="9">
    <source>
        <dbReference type="Proteomes" id="UP000177785"/>
    </source>
</evidence>